<dbReference type="PANTHER" id="PTHR48090">
    <property type="entry name" value="UNDECAPRENYL-PHOSPHATE 4-DEOXY-4-FORMAMIDO-L-ARABINOSE TRANSFERASE-RELATED"/>
    <property type="match status" value="1"/>
</dbReference>
<dbReference type="AlphaFoldDB" id="L0K2P4"/>
<keyword evidence="4" id="KW-0808">Transferase</keyword>
<evidence type="ECO:0000256" key="2">
    <source>
        <dbReference type="SAM" id="Phobius"/>
    </source>
</evidence>
<sequence>MYRGHTVGVIVPAYNEESHIGEVLATIPSFVDRIYAVDDQSTDDTWSVIQEYTTASERVTNDEASNVEAGSPPEAPPSIADGGQIGDTEIVPIRHEENQGAGGALRTGYVRGREDGMDIVVTIDADGQMDPEQLPSLLDPIVEDVADYTKGNRLADPKSRREMPPFRLFGNWLLTQLTKIASGYWTLQDPQNGYTAISQEALAAVDVESLPDDHEYPNDLLVRLNIAGMRIADVSMPAVYDDEESTIEYERFVPITSVTLLQGFLRRMYSQLSNDYRDPVAIGYATGTASFVGAVAVAIDTGSTSLEGDGSSSGLLRATIAFVASGILFLSAMGIDAVKNAENGVYR</sequence>
<gene>
    <name evidence="4" type="ORF">Natoc_3881</name>
</gene>
<protein>
    <submittedName>
        <fullName evidence="4">Glycosyl transferase</fullName>
    </submittedName>
</protein>
<feature type="transmembrane region" description="Helical" evidence="2">
    <location>
        <begin position="281"/>
        <end position="299"/>
    </location>
</feature>
<dbReference type="GO" id="GO:0016740">
    <property type="term" value="F:transferase activity"/>
    <property type="evidence" value="ECO:0007669"/>
    <property type="project" value="UniProtKB-KW"/>
</dbReference>
<dbReference type="Pfam" id="PF00535">
    <property type="entry name" value="Glycos_transf_2"/>
    <property type="match status" value="1"/>
</dbReference>
<dbReference type="Gene3D" id="3.90.550.10">
    <property type="entry name" value="Spore Coat Polysaccharide Biosynthesis Protein SpsA, Chain A"/>
    <property type="match status" value="1"/>
</dbReference>
<dbReference type="HOGENOM" id="CLU_033536_1_0_2"/>
<keyword evidence="2" id="KW-0472">Membrane</keyword>
<dbReference type="KEGG" id="nou:Natoc_3881"/>
<organism evidence="4 5">
    <name type="scientific">Natronococcus occultus SP4</name>
    <dbReference type="NCBI Taxonomy" id="694430"/>
    <lineage>
        <taxon>Archaea</taxon>
        <taxon>Methanobacteriati</taxon>
        <taxon>Methanobacteriota</taxon>
        <taxon>Stenosarchaea group</taxon>
        <taxon>Halobacteria</taxon>
        <taxon>Halobacteriales</taxon>
        <taxon>Natrialbaceae</taxon>
        <taxon>Natronococcus</taxon>
    </lineage>
</organism>
<reference evidence="4 5" key="1">
    <citation type="submission" date="2012-11" db="EMBL/GenBank/DDBJ databases">
        <title>FINISHED of Natronococcus occultus SP4, DSM 3396.</title>
        <authorList>
            <consortium name="DOE Joint Genome Institute"/>
            <person name="Eisen J."/>
            <person name="Huntemann M."/>
            <person name="Wei C.-L."/>
            <person name="Han J."/>
            <person name="Detter J.C."/>
            <person name="Han C."/>
            <person name="Tapia R."/>
            <person name="Chen A."/>
            <person name="Kyrpides N."/>
            <person name="Mavromatis K."/>
            <person name="Markowitz V."/>
            <person name="Szeto E."/>
            <person name="Ivanova N."/>
            <person name="Mikhailova N."/>
            <person name="Ovchinnikova G."/>
            <person name="Pagani I."/>
            <person name="Pati A."/>
            <person name="Goodwin L."/>
            <person name="Nordberg H.P."/>
            <person name="Cantor M.N."/>
            <person name="Hua S.X."/>
            <person name="Woyke T."/>
            <person name="Eisen J."/>
            <person name="Klenk H.-P."/>
            <person name="Klenk H.-P."/>
        </authorList>
    </citation>
    <scope>NUCLEOTIDE SEQUENCE [LARGE SCALE GENOMIC DNA]</scope>
    <source>
        <strain evidence="4 5">SP4</strain>
    </source>
</reference>
<dbReference type="EMBL" id="CP003929">
    <property type="protein sequence ID" value="AGB39582.1"/>
    <property type="molecule type" value="Genomic_DNA"/>
</dbReference>
<dbReference type="Proteomes" id="UP000010878">
    <property type="component" value="Chromosome"/>
</dbReference>
<keyword evidence="2" id="KW-0812">Transmembrane</keyword>
<dbReference type="CDD" id="cd04179">
    <property type="entry name" value="DPM_DPG-synthase_like"/>
    <property type="match status" value="1"/>
</dbReference>
<name>L0K2P4_9EURY</name>
<dbReference type="InterPro" id="IPR050256">
    <property type="entry name" value="Glycosyltransferase_2"/>
</dbReference>
<accession>L0K2P4</accession>
<dbReference type="RefSeq" id="WP_015323016.1">
    <property type="nucleotide sequence ID" value="NC_019974.1"/>
</dbReference>
<evidence type="ECO:0000313" key="5">
    <source>
        <dbReference type="Proteomes" id="UP000010878"/>
    </source>
</evidence>
<proteinExistence type="predicted"/>
<dbReference type="eggNOG" id="arCOG00896">
    <property type="taxonomic scope" value="Archaea"/>
</dbReference>
<dbReference type="InterPro" id="IPR001173">
    <property type="entry name" value="Glyco_trans_2-like"/>
</dbReference>
<keyword evidence="2" id="KW-1133">Transmembrane helix</keyword>
<evidence type="ECO:0000256" key="1">
    <source>
        <dbReference type="SAM" id="MobiDB-lite"/>
    </source>
</evidence>
<keyword evidence="5" id="KW-1185">Reference proteome</keyword>
<feature type="region of interest" description="Disordered" evidence="1">
    <location>
        <begin position="57"/>
        <end position="84"/>
    </location>
</feature>
<dbReference type="SUPFAM" id="SSF53448">
    <property type="entry name" value="Nucleotide-diphospho-sugar transferases"/>
    <property type="match status" value="1"/>
</dbReference>
<dbReference type="PANTHER" id="PTHR48090:SF6">
    <property type="entry name" value="SLR5056 PROTEIN"/>
    <property type="match status" value="1"/>
</dbReference>
<dbReference type="STRING" id="694430.Natoc_3881"/>
<evidence type="ECO:0000259" key="3">
    <source>
        <dbReference type="Pfam" id="PF00535"/>
    </source>
</evidence>
<dbReference type="OrthoDB" id="11098at2157"/>
<evidence type="ECO:0000313" key="4">
    <source>
        <dbReference type="EMBL" id="AGB39582.1"/>
    </source>
</evidence>
<feature type="transmembrane region" description="Helical" evidence="2">
    <location>
        <begin position="319"/>
        <end position="338"/>
    </location>
</feature>
<feature type="domain" description="Glycosyltransferase 2-like" evidence="3">
    <location>
        <begin position="9"/>
        <end position="202"/>
    </location>
</feature>
<dbReference type="InterPro" id="IPR029044">
    <property type="entry name" value="Nucleotide-diphossugar_trans"/>
</dbReference>
<dbReference type="GeneID" id="14402892"/>